<dbReference type="SUPFAM" id="SSF48371">
    <property type="entry name" value="ARM repeat"/>
    <property type="match status" value="1"/>
</dbReference>
<feature type="region of interest" description="Disordered" evidence="1">
    <location>
        <begin position="1"/>
        <end position="88"/>
    </location>
</feature>
<dbReference type="EMBL" id="JAYFSI010000009">
    <property type="protein sequence ID" value="MEA5364479.1"/>
    <property type="molecule type" value="Genomic_DNA"/>
</dbReference>
<protein>
    <submittedName>
        <fullName evidence="2">Uncharacterized protein</fullName>
    </submittedName>
</protein>
<organism evidence="2 3">
    <name type="scientific">Amycolatopsis heterodermiae</name>
    <dbReference type="NCBI Taxonomy" id="3110235"/>
    <lineage>
        <taxon>Bacteria</taxon>
        <taxon>Bacillati</taxon>
        <taxon>Actinomycetota</taxon>
        <taxon>Actinomycetes</taxon>
        <taxon>Pseudonocardiales</taxon>
        <taxon>Pseudonocardiaceae</taxon>
        <taxon>Amycolatopsis</taxon>
    </lineage>
</organism>
<accession>A0ABU5RFX9</accession>
<comment type="caution">
    <text evidence="2">The sequence shown here is derived from an EMBL/GenBank/DDBJ whole genome shotgun (WGS) entry which is preliminary data.</text>
</comment>
<reference evidence="2 3" key="1">
    <citation type="submission" date="2023-12" db="EMBL/GenBank/DDBJ databases">
        <title>Amycolatopsis sp. V23-08.</title>
        <authorList>
            <person name="Somphong A."/>
        </authorList>
    </citation>
    <scope>NUCLEOTIDE SEQUENCE [LARGE SCALE GENOMIC DNA]</scope>
    <source>
        <strain evidence="2 3">V23-08</strain>
    </source>
</reference>
<evidence type="ECO:0000313" key="2">
    <source>
        <dbReference type="EMBL" id="MEA5364479.1"/>
    </source>
</evidence>
<feature type="compositionally biased region" description="Basic and acidic residues" evidence="1">
    <location>
        <begin position="11"/>
        <end position="21"/>
    </location>
</feature>
<evidence type="ECO:0000256" key="1">
    <source>
        <dbReference type="SAM" id="MobiDB-lite"/>
    </source>
</evidence>
<feature type="compositionally biased region" description="Acidic residues" evidence="1">
    <location>
        <begin position="69"/>
        <end position="84"/>
    </location>
</feature>
<dbReference type="Proteomes" id="UP001304298">
    <property type="component" value="Unassembled WGS sequence"/>
</dbReference>
<evidence type="ECO:0000313" key="3">
    <source>
        <dbReference type="Proteomes" id="UP001304298"/>
    </source>
</evidence>
<sequence>MDGNEAGTEGGAHEPADHDAAEAGNPTPPAHDMPESAERAPAPGKPPEQLEQRNDVSGTGTSEAAPESAADETQEELGEAETSDADWKRHDEQLRAQKESFLRSLGAHPEFAQRTGRKVAFAGGVSAENLNLYGAAAGRPSARGDNLPVTMVDNLLDRYVDNGQLAEQITHLSDNRLIFSSGADGTGRRLAAYAAQAQLCGRDKIRNIDLDEKAAFTAILDDKDVLRRGCGHVVELDMPQVGIRQSTLTTLSSRLASEDAYMVIIGPPLDSPSPLRHYELTHKPPDSTAVLRRHLAHELAIPAGSAPGHLAEPNYLNSCLTDDKIVEYLALRPRPGEVAQLAKRLNAVRDQGGTPADAVSLLPDALRDEARDRLRPKTGDDDFTSLRRMSAVITHAIYTGSPPGVVRDVTAMLFDILVPPRDRTPKQQHHARVVSDVGGQSTRNGDPNQVTSGRAKPPDDPAFAGAVLDVSWHVYDLQEPLVTVLYRLGGDPREQVRMRAGQLAGQLAIYDFGYVYRSLLRPWADSAKATHRQAAAWAIERVLLDPKMAGRARRQVQDWVLSPNPRLNDTAALTMATSHGYGLIDELWLYLWFIAIRETQVNSSAVAQAVARFCQPDQPGSVRFVLGELTRWVRDEDGAAWVRVQAARALLFTAHETAPEPYELWPGLLHTANQEEEAWDQLAKLWQIALTERVISYRAWDVLRTWLQQADGKGELEHVAGKFAIGILREQPIRSRAVFYLDIWQRADPDTAIFSTVYTAILRG</sequence>
<feature type="compositionally biased region" description="Polar residues" evidence="1">
    <location>
        <begin position="438"/>
        <end position="452"/>
    </location>
</feature>
<dbReference type="InterPro" id="IPR016024">
    <property type="entry name" value="ARM-type_fold"/>
</dbReference>
<dbReference type="RefSeq" id="WP_323332291.1">
    <property type="nucleotide sequence ID" value="NZ_JAYFSI010000009.1"/>
</dbReference>
<keyword evidence="3" id="KW-1185">Reference proteome</keyword>
<feature type="region of interest" description="Disordered" evidence="1">
    <location>
        <begin position="421"/>
        <end position="458"/>
    </location>
</feature>
<name>A0ABU5RFX9_9PSEU</name>
<gene>
    <name evidence="2" type="ORF">VA596_33450</name>
</gene>
<proteinExistence type="predicted"/>